<keyword evidence="12" id="KW-0812">Transmembrane</keyword>
<reference evidence="14" key="1">
    <citation type="journal article" date="2021" name="Syst. Appl. Microbiol.">
        <title>Roseomonas hellenica sp. nov., isolated from roots of wild-growing Alkanna tinctoria.</title>
        <authorList>
            <person name="Rat A."/>
            <person name="Naranjo H.D."/>
            <person name="Lebbe L."/>
            <person name="Cnockaert M."/>
            <person name="Krigas N."/>
            <person name="Grigoriadou K."/>
            <person name="Maloupa E."/>
            <person name="Willems A."/>
        </authorList>
    </citation>
    <scope>NUCLEOTIDE SEQUENCE [LARGE SCALE GENOMIC DNA]</scope>
    <source>
        <strain evidence="14">LMG 31523</strain>
    </source>
</reference>
<dbReference type="PANTHER" id="PTHR16631:SF17">
    <property type="entry name" value="GLUCAN ENDO-1,3-BETA-GLUCOSIDASE BTGC"/>
    <property type="match status" value="1"/>
</dbReference>
<keyword evidence="4 12" id="KW-0472">Membrane</keyword>
<proteinExistence type="predicted"/>
<dbReference type="GO" id="GO:0016787">
    <property type="term" value="F:hydrolase activity"/>
    <property type="evidence" value="ECO:0007669"/>
    <property type="project" value="UniProtKB-KW"/>
</dbReference>
<evidence type="ECO:0000256" key="3">
    <source>
        <dbReference type="ARBA" id="ARBA00022801"/>
    </source>
</evidence>
<evidence type="ECO:0000256" key="10">
    <source>
        <dbReference type="ARBA" id="ARBA00042373"/>
    </source>
</evidence>
<sequence>MPKPITTIAALLAAALFTLLVWWGPNRPQAGDVAMVTQRFNSVSFAPFRPGQSPLRDIFPTAQQVEEDIALVARRTRAIRTYASIEGDYEVAEIAARHGLRVWKGAWLGQDRVRNQQELARLIATANAHPEAVERVIVGNEVLLRRDLPVNELIAAIDQVKAAVRQPVTYADVWEFWVQFPEVADHVDVITIHILPYWEDEPLGVERTMAHVRDVYRRMQALFPGKPIAIGEIGWPSRGRWREDAAPSRVNQAVFIREFIQLSQEMGFDYNLIEAFDQVWKYKNEGTVGAAWGLWTADRQEKFPLSGPVVENPDWPWYAGLALLLALALFGATRAAFPGAGWREALLAGALGNALAYAACGGIPYAFDEHLTLAVAVNLAGQGLLAALLMRRAAMILAGAGAAPPRDGRAATATVRDLLLFRWRALRDWRGFAFDDLSFVFLWVAAVLQVMLLVDPRYRDFPYPTFAVPLVAVAARTLLRDLPRGGGGREELLAGGVLALAAIASAVLEHPRNLQAMGWSLCALVLAVPPLLRMLRRQPVPAPAT</sequence>
<protein>
    <recommendedName>
        <fullName evidence="11">Endo-1,3-beta-glucanase btgC</fullName>
    </recommendedName>
    <alternativeName>
        <fullName evidence="10">Laminarinase btgC</fullName>
    </alternativeName>
</protein>
<evidence type="ECO:0000256" key="4">
    <source>
        <dbReference type="ARBA" id="ARBA00023136"/>
    </source>
</evidence>
<feature type="transmembrane region" description="Helical" evidence="12">
    <location>
        <begin position="345"/>
        <end position="367"/>
    </location>
</feature>
<name>A0ABS5F0Z2_9PROT</name>
<feature type="transmembrane region" description="Helical" evidence="12">
    <location>
        <begin position="432"/>
        <end position="455"/>
    </location>
</feature>
<comment type="subcellular location">
    <subcellularLocation>
        <location evidence="1">Cell membrane</location>
    </subcellularLocation>
</comment>
<keyword evidence="6" id="KW-0119">Carbohydrate metabolism</keyword>
<evidence type="ECO:0000256" key="5">
    <source>
        <dbReference type="ARBA" id="ARBA00023180"/>
    </source>
</evidence>
<accession>A0ABS5F0Z2</accession>
<keyword evidence="12" id="KW-1133">Transmembrane helix</keyword>
<evidence type="ECO:0000256" key="11">
    <source>
        <dbReference type="ARBA" id="ARBA00043078"/>
    </source>
</evidence>
<evidence type="ECO:0000256" key="7">
    <source>
        <dbReference type="ARBA" id="ARBA00023316"/>
    </source>
</evidence>
<dbReference type="EMBL" id="JAAGBB010000021">
    <property type="protein sequence ID" value="MBR0666223.1"/>
    <property type="molecule type" value="Genomic_DNA"/>
</dbReference>
<evidence type="ECO:0000256" key="8">
    <source>
        <dbReference type="ARBA" id="ARBA00023326"/>
    </source>
</evidence>
<evidence type="ECO:0000256" key="12">
    <source>
        <dbReference type="SAM" id="Phobius"/>
    </source>
</evidence>
<dbReference type="InterPro" id="IPR050732">
    <property type="entry name" value="Beta-glucan_modifiers"/>
</dbReference>
<dbReference type="Proteomes" id="UP001196870">
    <property type="component" value="Unassembled WGS sequence"/>
</dbReference>
<evidence type="ECO:0000256" key="9">
    <source>
        <dbReference type="ARBA" id="ARBA00037649"/>
    </source>
</evidence>
<dbReference type="Gene3D" id="3.20.20.80">
    <property type="entry name" value="Glycosidases"/>
    <property type="match status" value="1"/>
</dbReference>
<keyword evidence="3 13" id="KW-0378">Hydrolase</keyword>
<evidence type="ECO:0000256" key="2">
    <source>
        <dbReference type="ARBA" id="ARBA00022475"/>
    </source>
</evidence>
<evidence type="ECO:0000313" key="13">
    <source>
        <dbReference type="EMBL" id="MBR0666223.1"/>
    </source>
</evidence>
<comment type="function">
    <text evidence="9">Glucanases play a role in cell expansion during growth, in cell-cell fusion during mating, and in spore release during sporulation. This enzyme may be involved in beta-glucan degradation. Active on laminarin and lichenan.</text>
</comment>
<keyword evidence="14" id="KW-1185">Reference proteome</keyword>
<keyword evidence="7" id="KW-0961">Cell wall biogenesis/degradation</keyword>
<feature type="transmembrane region" description="Helical" evidence="12">
    <location>
        <begin position="315"/>
        <end position="333"/>
    </location>
</feature>
<organism evidence="13 14">
    <name type="scientific">Plastoroseomonas hellenica</name>
    <dbReference type="NCBI Taxonomy" id="2687306"/>
    <lineage>
        <taxon>Bacteria</taxon>
        <taxon>Pseudomonadati</taxon>
        <taxon>Pseudomonadota</taxon>
        <taxon>Alphaproteobacteria</taxon>
        <taxon>Acetobacterales</taxon>
        <taxon>Acetobacteraceae</taxon>
        <taxon>Plastoroseomonas</taxon>
    </lineage>
</organism>
<evidence type="ECO:0000256" key="6">
    <source>
        <dbReference type="ARBA" id="ARBA00023277"/>
    </source>
</evidence>
<evidence type="ECO:0000256" key="1">
    <source>
        <dbReference type="ARBA" id="ARBA00004236"/>
    </source>
</evidence>
<feature type="transmembrane region" description="Helical" evidence="12">
    <location>
        <begin position="514"/>
        <end position="532"/>
    </location>
</feature>
<keyword evidence="2" id="KW-1003">Cell membrane</keyword>
<dbReference type="RefSeq" id="WP_211853897.1">
    <property type="nucleotide sequence ID" value="NZ_JAAGBB010000021.1"/>
</dbReference>
<keyword evidence="5" id="KW-0325">Glycoprotein</keyword>
<comment type="caution">
    <text evidence="13">The sequence shown here is derived from an EMBL/GenBank/DDBJ whole genome shotgun (WGS) entry which is preliminary data.</text>
</comment>
<dbReference type="SUPFAM" id="SSF51445">
    <property type="entry name" value="(Trans)glycosidases"/>
    <property type="match status" value="1"/>
</dbReference>
<gene>
    <name evidence="13" type="ORF">GXW71_17815</name>
</gene>
<dbReference type="InterPro" id="IPR017853">
    <property type="entry name" value="GH"/>
</dbReference>
<keyword evidence="8" id="KW-0624">Polysaccharide degradation</keyword>
<evidence type="ECO:0000313" key="14">
    <source>
        <dbReference type="Proteomes" id="UP001196870"/>
    </source>
</evidence>
<feature type="transmembrane region" description="Helical" evidence="12">
    <location>
        <begin position="373"/>
        <end position="390"/>
    </location>
</feature>
<dbReference type="PANTHER" id="PTHR16631">
    <property type="entry name" value="GLUCAN 1,3-BETA-GLUCOSIDASE"/>
    <property type="match status" value="1"/>
</dbReference>